<dbReference type="InterPro" id="IPR000254">
    <property type="entry name" value="CBD"/>
</dbReference>
<feature type="region of interest" description="Disordered" evidence="2">
    <location>
        <begin position="468"/>
        <end position="503"/>
    </location>
</feature>
<dbReference type="EC" id="3.2.1.91" evidence="5"/>
<keyword evidence="1 3" id="KW-0732">Signal</keyword>
<dbReference type="Pfam" id="PF00734">
    <property type="entry name" value="CBM_1"/>
    <property type="match status" value="6"/>
</dbReference>
<dbReference type="GO" id="GO:0005576">
    <property type="term" value="C:extracellular region"/>
    <property type="evidence" value="ECO:0007669"/>
    <property type="project" value="InterPro"/>
</dbReference>
<dbReference type="PANTHER" id="PTHR23216:SF1">
    <property type="entry name" value="NUCLEOLAR AND COILED-BODY PHOSPHOPROTEIN 1"/>
    <property type="match status" value="1"/>
</dbReference>
<protein>
    <submittedName>
        <fullName evidence="5">Putative Cellulose 1,4-beta-cellobiosidase (Non-reducing end)</fullName>
        <ecNumber evidence="5">3.2.1.91</ecNumber>
    </submittedName>
</protein>
<feature type="region of interest" description="Disordered" evidence="2">
    <location>
        <begin position="217"/>
        <end position="261"/>
    </location>
</feature>
<feature type="chain" id="PRO_5015678215" evidence="3">
    <location>
        <begin position="24"/>
        <end position="695"/>
    </location>
</feature>
<gene>
    <name evidence="5" type="ORF">BMF94_1393</name>
</gene>
<dbReference type="AlphaFoldDB" id="A0A2S5BFF6"/>
<keyword evidence="5" id="KW-0378">Hydrolase</keyword>
<dbReference type="GO" id="GO:0030248">
    <property type="term" value="F:cellulose binding"/>
    <property type="evidence" value="ECO:0007669"/>
    <property type="project" value="InterPro"/>
</dbReference>
<feature type="domain" description="CBM1" evidence="4">
    <location>
        <begin position="345"/>
        <end position="381"/>
    </location>
</feature>
<dbReference type="EMBL" id="PJQD01000014">
    <property type="protein sequence ID" value="POY75491.1"/>
    <property type="molecule type" value="Genomic_DNA"/>
</dbReference>
<keyword evidence="5" id="KW-0326">Glycosidase</keyword>
<feature type="domain" description="CBM1" evidence="4">
    <location>
        <begin position="425"/>
        <end position="461"/>
    </location>
</feature>
<feature type="region of interest" description="Disordered" evidence="2">
    <location>
        <begin position="48"/>
        <end position="83"/>
    </location>
</feature>
<reference evidence="5 6" key="1">
    <citation type="journal article" date="2018" name="Front. Microbiol.">
        <title>Prospects for Fungal Bioremediation of Acidic Radioactive Waste Sites: Characterization and Genome Sequence of Rhodotorula taiwanensis MD1149.</title>
        <authorList>
            <person name="Tkavc R."/>
            <person name="Matrosova V.Y."/>
            <person name="Grichenko O.E."/>
            <person name="Gostincar C."/>
            <person name="Volpe R.P."/>
            <person name="Klimenkova P."/>
            <person name="Gaidamakova E.K."/>
            <person name="Zhou C.E."/>
            <person name="Stewart B.J."/>
            <person name="Lyman M.G."/>
            <person name="Malfatti S.A."/>
            <person name="Rubinfeld B."/>
            <person name="Courtot M."/>
            <person name="Singh J."/>
            <person name="Dalgard C.L."/>
            <person name="Hamilton T."/>
            <person name="Frey K.G."/>
            <person name="Gunde-Cimerman N."/>
            <person name="Dugan L."/>
            <person name="Daly M.J."/>
        </authorList>
    </citation>
    <scope>NUCLEOTIDE SEQUENCE [LARGE SCALE GENOMIC DNA]</scope>
    <source>
        <strain evidence="5 6">MD1149</strain>
    </source>
</reference>
<comment type="caution">
    <text evidence="5">The sequence shown here is derived from an EMBL/GenBank/DDBJ whole genome shotgun (WGS) entry which is preliminary data.</text>
</comment>
<organism evidence="5 6">
    <name type="scientific">Rhodotorula taiwanensis</name>
    <dbReference type="NCBI Taxonomy" id="741276"/>
    <lineage>
        <taxon>Eukaryota</taxon>
        <taxon>Fungi</taxon>
        <taxon>Dikarya</taxon>
        <taxon>Basidiomycota</taxon>
        <taxon>Pucciniomycotina</taxon>
        <taxon>Microbotryomycetes</taxon>
        <taxon>Sporidiobolales</taxon>
        <taxon>Sporidiobolaceae</taxon>
        <taxon>Rhodotorula</taxon>
    </lineage>
</organism>
<evidence type="ECO:0000259" key="4">
    <source>
        <dbReference type="PROSITE" id="PS51164"/>
    </source>
</evidence>
<feature type="domain" description="CBM1" evidence="4">
    <location>
        <begin position="173"/>
        <end position="209"/>
    </location>
</feature>
<feature type="region of interest" description="Disordered" evidence="2">
    <location>
        <begin position="305"/>
        <end position="338"/>
    </location>
</feature>
<dbReference type="SMART" id="SM00236">
    <property type="entry name" value="fCBD"/>
    <property type="match status" value="6"/>
</dbReference>
<dbReference type="SUPFAM" id="SSF57180">
    <property type="entry name" value="Cellulose-binding domain"/>
    <property type="match status" value="6"/>
</dbReference>
<dbReference type="PROSITE" id="PS00562">
    <property type="entry name" value="CBM1_1"/>
    <property type="match status" value="5"/>
</dbReference>
<sequence>MALRLLLPIALLSLLVIPDEVASAAAPADHVPPPPPRPARLHAPIQERRTHHRKHLSRHRRHLHESSREHGAALASRQVRDSREAHRRWLERDEVELIRRSAPSNLPPVCLGTAAAYAQCGGNGFSGDTCCVTGYTCTFANNYYSQCLPSAASPTSTSTSSSAPSPTPSGCTGAQTAYGQCGGSGYTGASCCPSGYFCSYSNPYYSQCVPTTSPSASSTSSSTTSSSSSSGSSSSATSRSTSSSSSSSTSTTTSATPSPTSCSGIQLGYGQCGGIGWSGPMCCVSGWTCTYSNDFYSQCLPSTSSSPTSSTSSSSSSSSSSSTTSSSSTSSSASASSSTAGGCTGSAGAYGQCGGSGYIGGTCCPSGYYCAFANAYYSQCLPGSASSTPTSSSSSSASSSSQTPPASSTSTSTSASATPSAGCSGIQTGYGQCGGTGWSGPTCCPASFVCTYSNAFYSQCLPASGSSTTSSTSSSSSSSSASSTSTKASTSTAASSSSSSAPSPTSTAAAYAQCGGQGFAAQLCPSGFVCAIVNSYYSQCLPSVPSVTYTTATPSAASSSTSSAPSATPTCGTCNIASGGSDGCTPYTVGYSGVTLPQGQTYPSGGHVNYQAIPKSQYVAGQTYLKPGSKWTPQSFGMQFDPNNNQPGGVYIGRNFFDFGQAAAAFPQGYCITWVQLAQYNQHFGEGGQCPICTP</sequence>
<keyword evidence="6" id="KW-1185">Reference proteome</keyword>
<dbReference type="Proteomes" id="UP000237144">
    <property type="component" value="Unassembled WGS sequence"/>
</dbReference>
<dbReference type="GO" id="GO:0005730">
    <property type="term" value="C:nucleolus"/>
    <property type="evidence" value="ECO:0007669"/>
    <property type="project" value="InterPro"/>
</dbReference>
<dbReference type="PROSITE" id="PS51164">
    <property type="entry name" value="CBM1_2"/>
    <property type="match status" value="6"/>
</dbReference>
<dbReference type="InterPro" id="IPR039191">
    <property type="entry name" value="Nopp140-like"/>
</dbReference>
<dbReference type="OrthoDB" id="2119228at2759"/>
<feature type="domain" description="CBM1" evidence="4">
    <location>
        <begin position="506"/>
        <end position="541"/>
    </location>
</feature>
<evidence type="ECO:0000256" key="2">
    <source>
        <dbReference type="SAM" id="MobiDB-lite"/>
    </source>
</evidence>
<evidence type="ECO:0000313" key="5">
    <source>
        <dbReference type="EMBL" id="POY75491.1"/>
    </source>
</evidence>
<dbReference type="InterPro" id="IPR035971">
    <property type="entry name" value="CBD_sf"/>
</dbReference>
<feature type="region of interest" description="Disordered" evidence="2">
    <location>
        <begin position="391"/>
        <end position="420"/>
    </location>
</feature>
<dbReference type="PANTHER" id="PTHR23216">
    <property type="entry name" value="NUCLEOLAR AND COILED-BODY PHOSPHOPROTEIN 1"/>
    <property type="match status" value="1"/>
</dbReference>
<feature type="signal peptide" evidence="3">
    <location>
        <begin position="1"/>
        <end position="23"/>
    </location>
</feature>
<feature type="domain" description="CBM1" evidence="4">
    <location>
        <begin position="264"/>
        <end position="300"/>
    </location>
</feature>
<dbReference type="GO" id="GO:0016162">
    <property type="term" value="F:cellulose 1,4-beta-cellobiosidase activity"/>
    <property type="evidence" value="ECO:0007669"/>
    <property type="project" value="UniProtKB-EC"/>
</dbReference>
<feature type="compositionally biased region" description="Basic residues" evidence="2">
    <location>
        <begin position="49"/>
        <end position="63"/>
    </location>
</feature>
<evidence type="ECO:0000256" key="3">
    <source>
        <dbReference type="SAM" id="SignalP"/>
    </source>
</evidence>
<feature type="domain" description="CBM1" evidence="4">
    <location>
        <begin position="112"/>
        <end position="148"/>
    </location>
</feature>
<evidence type="ECO:0000256" key="1">
    <source>
        <dbReference type="ARBA" id="ARBA00022729"/>
    </source>
</evidence>
<name>A0A2S5BFF6_9BASI</name>
<dbReference type="STRING" id="741276.A0A2S5BFF6"/>
<evidence type="ECO:0000313" key="6">
    <source>
        <dbReference type="Proteomes" id="UP000237144"/>
    </source>
</evidence>
<dbReference type="GO" id="GO:0005975">
    <property type="term" value="P:carbohydrate metabolic process"/>
    <property type="evidence" value="ECO:0007669"/>
    <property type="project" value="InterPro"/>
</dbReference>
<proteinExistence type="predicted"/>
<accession>A0A2S5BFF6</accession>